<dbReference type="RefSeq" id="WP_094369180.1">
    <property type="nucleotide sequence ID" value="NZ_NOJY02000003.1"/>
</dbReference>
<dbReference type="SUPFAM" id="SSF51182">
    <property type="entry name" value="RmlC-like cupins"/>
    <property type="match status" value="1"/>
</dbReference>
<accession>A0A371J8T5</accession>
<dbReference type="CDD" id="cd07010">
    <property type="entry name" value="cupin_PMI_type_I_N_bac"/>
    <property type="match status" value="1"/>
</dbReference>
<evidence type="ECO:0000259" key="12">
    <source>
        <dbReference type="Pfam" id="PF21621"/>
    </source>
</evidence>
<evidence type="ECO:0000256" key="10">
    <source>
        <dbReference type="PIRSR" id="PIRSR036894-2"/>
    </source>
</evidence>
<feature type="binding site" evidence="9">
    <location>
        <position position="171"/>
    </location>
    <ligand>
        <name>Zn(2+)</name>
        <dbReference type="ChEBI" id="CHEBI:29105"/>
    </ligand>
</feature>
<dbReference type="AlphaFoldDB" id="A0A371J8T5"/>
<name>A0A371J8T5_9FIRM</name>
<evidence type="ECO:0000259" key="11">
    <source>
        <dbReference type="Pfam" id="PF20511"/>
    </source>
</evidence>
<dbReference type="PANTHER" id="PTHR42742">
    <property type="entry name" value="TRANSCRIPTIONAL REPRESSOR MPRA"/>
    <property type="match status" value="1"/>
</dbReference>
<keyword evidence="4 9" id="KW-0479">Metal-binding</keyword>
<dbReference type="InterPro" id="IPR011051">
    <property type="entry name" value="RmlC_Cupin_sf"/>
</dbReference>
<dbReference type="EMBL" id="NOJY02000003">
    <property type="protein sequence ID" value="RDY29169.1"/>
    <property type="molecule type" value="Genomic_DNA"/>
</dbReference>
<evidence type="ECO:0000256" key="1">
    <source>
        <dbReference type="ARBA" id="ARBA00000757"/>
    </source>
</evidence>
<dbReference type="EC" id="5.3.1.8" evidence="3"/>
<dbReference type="InterPro" id="IPR051804">
    <property type="entry name" value="Carb_Metab_Reg_Kinase/Isom"/>
</dbReference>
<evidence type="ECO:0000256" key="3">
    <source>
        <dbReference type="ARBA" id="ARBA00011956"/>
    </source>
</evidence>
<evidence type="ECO:0000256" key="7">
    <source>
        <dbReference type="ARBA" id="ARBA00029741"/>
    </source>
</evidence>
<evidence type="ECO:0000256" key="6">
    <source>
        <dbReference type="ARBA" id="ARBA00023235"/>
    </source>
</evidence>
<evidence type="ECO:0000256" key="8">
    <source>
        <dbReference type="ARBA" id="ARBA00030762"/>
    </source>
</evidence>
<feature type="active site" evidence="10">
    <location>
        <position position="191"/>
    </location>
</feature>
<keyword evidence="5 9" id="KW-0862">Zinc</keyword>
<protein>
    <recommendedName>
        <fullName evidence="3">mannose-6-phosphate isomerase</fullName>
        <ecNumber evidence="3">5.3.1.8</ecNumber>
    </recommendedName>
    <alternativeName>
        <fullName evidence="7">Phosphohexomutase</fullName>
    </alternativeName>
    <alternativeName>
        <fullName evidence="8">Phosphomannose isomerase</fullName>
    </alternativeName>
</protein>
<dbReference type="Proteomes" id="UP000215694">
    <property type="component" value="Unassembled WGS sequence"/>
</dbReference>
<comment type="catalytic activity">
    <reaction evidence="1">
        <text>D-mannose 6-phosphate = D-fructose 6-phosphate</text>
        <dbReference type="Rhea" id="RHEA:12356"/>
        <dbReference type="ChEBI" id="CHEBI:58735"/>
        <dbReference type="ChEBI" id="CHEBI:61527"/>
        <dbReference type="EC" id="5.3.1.8"/>
    </reaction>
</comment>
<reference evidence="13 14" key="1">
    <citation type="journal article" date="2017" name="Genome Announc.">
        <title>Draft Genome Sequence of Romboutsia weinsteinii sp. nov. Strain CCRI-19649(T) Isolated from Surface Water.</title>
        <authorList>
            <person name="Maheux A.F."/>
            <person name="Boudreau D.K."/>
            <person name="Berube E."/>
            <person name="Boissinot M."/>
            <person name="Cantin P."/>
            <person name="Raymond F."/>
            <person name="Corbeil J."/>
            <person name="Omar R.F."/>
            <person name="Bergeron M.G."/>
        </authorList>
    </citation>
    <scope>NUCLEOTIDE SEQUENCE [LARGE SCALE GENOMIC DNA]</scope>
    <source>
        <strain evidence="13 14">CCRI-19649</strain>
    </source>
</reference>
<feature type="binding site" evidence="9">
    <location>
        <position position="96"/>
    </location>
    <ligand>
        <name>Zn(2+)</name>
        <dbReference type="ChEBI" id="CHEBI:29105"/>
    </ligand>
</feature>
<dbReference type="InterPro" id="IPR049071">
    <property type="entry name" value="MPI_cupin_dom"/>
</dbReference>
<gene>
    <name evidence="13" type="primary">manA</name>
    <name evidence="13" type="ORF">CHL78_002350</name>
</gene>
<dbReference type="GO" id="GO:0008270">
    <property type="term" value="F:zinc ion binding"/>
    <property type="evidence" value="ECO:0007669"/>
    <property type="project" value="InterPro"/>
</dbReference>
<sequence>MQPLFLKPILMDKIWGGDSLKTKFNYDIPTNTTGECWGISAHPNGDSEITNGDYKGKTLSYLWENHRELFGNMKGEKFPLLTKVLDANDNLSVQVHPDDEYAQVHENGELGKTECWYVIDCAEDADMIIGHNASSKEELEEMIKNNEWDKLLRSIKIKKGDFFYVPSGTIHALCKGTLILETQQNSDTTYRVYDYDRKDDNGNPRELHVEKSIAVSTTPHKETNEEFKISKGENFTCTTYISNEFFSVYKLDIEGKAEFNHDQPFSLYSIIEGSGSITVEEENTTFELKKGDHFILPHNLAKFTFGGEMEIIASHM</sequence>
<evidence type="ECO:0000313" key="13">
    <source>
        <dbReference type="EMBL" id="RDY29169.1"/>
    </source>
</evidence>
<comment type="caution">
    <text evidence="13">The sequence shown here is derived from an EMBL/GenBank/DDBJ whole genome shotgun (WGS) entry which is preliminary data.</text>
</comment>
<organism evidence="13 14">
    <name type="scientific">Romboutsia weinsteinii</name>
    <dbReference type="NCBI Taxonomy" id="2020949"/>
    <lineage>
        <taxon>Bacteria</taxon>
        <taxon>Bacillati</taxon>
        <taxon>Bacillota</taxon>
        <taxon>Clostridia</taxon>
        <taxon>Peptostreptococcales</taxon>
        <taxon>Peptostreptococcaceae</taxon>
        <taxon>Romboutsia</taxon>
    </lineage>
</organism>
<dbReference type="InterPro" id="IPR046457">
    <property type="entry name" value="PMI_typeI_cat"/>
</dbReference>
<dbReference type="Pfam" id="PF20511">
    <property type="entry name" value="PMI_typeI_cat"/>
    <property type="match status" value="1"/>
</dbReference>
<evidence type="ECO:0000256" key="2">
    <source>
        <dbReference type="ARBA" id="ARBA00010772"/>
    </source>
</evidence>
<dbReference type="InterPro" id="IPR014710">
    <property type="entry name" value="RmlC-like_jellyroll"/>
</dbReference>
<keyword evidence="14" id="KW-1185">Reference proteome</keyword>
<dbReference type="InterPro" id="IPR014628">
    <property type="entry name" value="Man6P_isomerase_Firm_short"/>
</dbReference>
<evidence type="ECO:0000256" key="9">
    <source>
        <dbReference type="PIRSR" id="PIRSR036894-1"/>
    </source>
</evidence>
<comment type="similarity">
    <text evidence="2">Belongs to the mannose-6-phosphate isomerase type 1 family.</text>
</comment>
<feature type="domain" description="Mannose-6-phosphate isomerase cupin" evidence="12">
    <location>
        <begin position="237"/>
        <end position="315"/>
    </location>
</feature>
<dbReference type="PANTHER" id="PTHR42742:SF3">
    <property type="entry name" value="FRUCTOKINASE"/>
    <property type="match status" value="1"/>
</dbReference>
<evidence type="ECO:0000313" key="14">
    <source>
        <dbReference type="Proteomes" id="UP000215694"/>
    </source>
</evidence>
<evidence type="ECO:0000256" key="4">
    <source>
        <dbReference type="ARBA" id="ARBA00022723"/>
    </source>
</evidence>
<evidence type="ECO:0000256" key="5">
    <source>
        <dbReference type="ARBA" id="ARBA00022833"/>
    </source>
</evidence>
<proteinExistence type="inferred from homology"/>
<dbReference type="InterPro" id="IPR001250">
    <property type="entry name" value="Man6P_Isoase-1"/>
</dbReference>
<feature type="domain" description="Phosphomannose isomerase type I catalytic" evidence="11">
    <location>
        <begin position="5"/>
        <end position="104"/>
    </location>
</feature>
<keyword evidence="6 13" id="KW-0413">Isomerase</keyword>
<comment type="cofactor">
    <cofactor evidence="9">
        <name>Zn(2+)</name>
        <dbReference type="ChEBI" id="CHEBI:29105"/>
    </cofactor>
    <text evidence="9">Binds 1 zinc ion per subunit.</text>
</comment>
<feature type="binding site" evidence="9">
    <location>
        <position position="114"/>
    </location>
    <ligand>
        <name>Zn(2+)</name>
        <dbReference type="ChEBI" id="CHEBI:29105"/>
    </ligand>
</feature>
<dbReference type="GO" id="GO:0005975">
    <property type="term" value="P:carbohydrate metabolic process"/>
    <property type="evidence" value="ECO:0007669"/>
    <property type="project" value="InterPro"/>
</dbReference>
<dbReference type="Pfam" id="PF21621">
    <property type="entry name" value="MPI_cupin_dom"/>
    <property type="match status" value="1"/>
</dbReference>
<dbReference type="OrthoDB" id="9808275at2"/>
<dbReference type="NCBIfam" id="TIGR00218">
    <property type="entry name" value="manA"/>
    <property type="match status" value="1"/>
</dbReference>
<dbReference type="GO" id="GO:0004476">
    <property type="term" value="F:mannose-6-phosphate isomerase activity"/>
    <property type="evidence" value="ECO:0007669"/>
    <property type="project" value="UniProtKB-EC"/>
</dbReference>
<dbReference type="PIRSF" id="PIRSF036894">
    <property type="entry name" value="PMI_Firm_short"/>
    <property type="match status" value="1"/>
</dbReference>
<dbReference type="Gene3D" id="2.60.120.10">
    <property type="entry name" value="Jelly Rolls"/>
    <property type="match status" value="2"/>
</dbReference>